<feature type="region of interest" description="Disordered" evidence="7">
    <location>
        <begin position="1"/>
        <end position="27"/>
    </location>
</feature>
<feature type="region of interest" description="Disordered" evidence="7">
    <location>
        <begin position="363"/>
        <end position="382"/>
    </location>
</feature>
<dbReference type="InterPro" id="IPR036013">
    <property type="entry name" value="Band_7/SPFH_dom_sf"/>
</dbReference>
<dbReference type="InterPro" id="IPR001972">
    <property type="entry name" value="Stomatin_HflK_fam"/>
</dbReference>
<dbReference type="SMART" id="SM00244">
    <property type="entry name" value="PHB"/>
    <property type="match status" value="1"/>
</dbReference>
<keyword evidence="9" id="KW-0378">Hydrolase</keyword>
<dbReference type="Pfam" id="PF01145">
    <property type="entry name" value="Band_7"/>
    <property type="match status" value="1"/>
</dbReference>
<gene>
    <name evidence="9" type="ORF">EDC56_3494</name>
</gene>
<dbReference type="PANTHER" id="PTHR43327">
    <property type="entry name" value="STOMATIN-LIKE PROTEIN 2, MITOCHONDRIAL"/>
    <property type="match status" value="1"/>
</dbReference>
<dbReference type="RefSeq" id="WP_123713808.1">
    <property type="nucleotide sequence ID" value="NZ_RKHR01000007.1"/>
</dbReference>
<proteinExistence type="inferred from homology"/>
<keyword evidence="9" id="KW-0645">Protease</keyword>
<dbReference type="InterPro" id="IPR050710">
    <property type="entry name" value="Band7/mec-2_domain"/>
</dbReference>
<dbReference type="PRINTS" id="PR00721">
    <property type="entry name" value="STOMATIN"/>
</dbReference>
<keyword evidence="10" id="KW-1185">Reference proteome</keyword>
<keyword evidence="5 6" id="KW-0472">Membrane</keyword>
<dbReference type="PANTHER" id="PTHR43327:SF2">
    <property type="entry name" value="MODULATOR OF FTSH PROTEASE HFLK"/>
    <property type="match status" value="1"/>
</dbReference>
<evidence type="ECO:0000256" key="1">
    <source>
        <dbReference type="ARBA" id="ARBA00004167"/>
    </source>
</evidence>
<keyword evidence="3 6" id="KW-0812">Transmembrane</keyword>
<dbReference type="OrthoDB" id="9779595at2"/>
<feature type="compositionally biased region" description="Gly residues" evidence="7">
    <location>
        <begin position="1"/>
        <end position="20"/>
    </location>
</feature>
<dbReference type="InterPro" id="IPR010201">
    <property type="entry name" value="HflK"/>
</dbReference>
<evidence type="ECO:0000256" key="2">
    <source>
        <dbReference type="ARBA" id="ARBA00006971"/>
    </source>
</evidence>
<dbReference type="InterPro" id="IPR020980">
    <property type="entry name" value="Membrane_HflK_N"/>
</dbReference>
<protein>
    <recommendedName>
        <fullName evidence="6">Protein HflK</fullName>
    </recommendedName>
</protein>
<feature type="domain" description="Band 7" evidence="8">
    <location>
        <begin position="74"/>
        <end position="234"/>
    </location>
</feature>
<evidence type="ECO:0000259" key="8">
    <source>
        <dbReference type="SMART" id="SM00244"/>
    </source>
</evidence>
<feature type="transmembrane region" description="Helical" evidence="6">
    <location>
        <begin position="58"/>
        <end position="79"/>
    </location>
</feature>
<comment type="similarity">
    <text evidence="2 6">Belongs to the band 7/mec-2 family. HflK subfamily.</text>
</comment>
<comment type="subunit">
    <text evidence="6">HflC and HflK may interact to form a multimeric complex.</text>
</comment>
<evidence type="ECO:0000256" key="5">
    <source>
        <dbReference type="ARBA" id="ARBA00023136"/>
    </source>
</evidence>
<dbReference type="GO" id="GO:0008233">
    <property type="term" value="F:peptidase activity"/>
    <property type="evidence" value="ECO:0007669"/>
    <property type="project" value="UniProtKB-KW"/>
</dbReference>
<dbReference type="EMBL" id="RKHR01000007">
    <property type="protein sequence ID" value="ROR98756.1"/>
    <property type="molecule type" value="Genomic_DNA"/>
</dbReference>
<reference evidence="9 10" key="1">
    <citation type="submission" date="2018-11" db="EMBL/GenBank/DDBJ databases">
        <title>Genomic Encyclopedia of Type Strains, Phase IV (KMG-IV): sequencing the most valuable type-strain genomes for metagenomic binning, comparative biology and taxonomic classification.</title>
        <authorList>
            <person name="Goeker M."/>
        </authorList>
    </citation>
    <scope>NUCLEOTIDE SEQUENCE [LARGE SCALE GENOMIC DNA]</scope>
    <source>
        <strain evidence="9 10">DSM 100316</strain>
    </source>
</reference>
<evidence type="ECO:0000256" key="3">
    <source>
        <dbReference type="ARBA" id="ARBA00022692"/>
    </source>
</evidence>
<dbReference type="NCBIfam" id="TIGR01933">
    <property type="entry name" value="hflK"/>
    <property type="match status" value="1"/>
</dbReference>
<keyword evidence="4 6" id="KW-1133">Transmembrane helix</keyword>
<comment type="caution">
    <text evidence="9">The sequence shown here is derived from an EMBL/GenBank/DDBJ whole genome shotgun (WGS) entry which is preliminary data.</text>
</comment>
<dbReference type="InterPro" id="IPR001107">
    <property type="entry name" value="Band_7"/>
</dbReference>
<evidence type="ECO:0000256" key="6">
    <source>
        <dbReference type="RuleBase" id="RU364113"/>
    </source>
</evidence>
<dbReference type="GO" id="GO:0006508">
    <property type="term" value="P:proteolysis"/>
    <property type="evidence" value="ECO:0007669"/>
    <property type="project" value="UniProtKB-KW"/>
</dbReference>
<organism evidence="9 10">
    <name type="scientific">Sinobacterium caligoides</name>
    <dbReference type="NCBI Taxonomy" id="933926"/>
    <lineage>
        <taxon>Bacteria</taxon>
        <taxon>Pseudomonadati</taxon>
        <taxon>Pseudomonadota</taxon>
        <taxon>Gammaproteobacteria</taxon>
        <taxon>Cellvibrionales</taxon>
        <taxon>Spongiibacteraceae</taxon>
        <taxon>Sinobacterium</taxon>
    </lineage>
</organism>
<dbReference type="Proteomes" id="UP000275394">
    <property type="component" value="Unassembled WGS sequence"/>
</dbReference>
<evidence type="ECO:0000256" key="7">
    <source>
        <dbReference type="SAM" id="MobiDB-lite"/>
    </source>
</evidence>
<dbReference type="Pfam" id="PF12221">
    <property type="entry name" value="HflK_N"/>
    <property type="match status" value="1"/>
</dbReference>
<accession>A0A3N2DG21</accession>
<evidence type="ECO:0000256" key="4">
    <source>
        <dbReference type="ARBA" id="ARBA00022989"/>
    </source>
</evidence>
<sequence>MAWNEPGGGNQKDPWGGGDKNGPPDLDEAMRKFQERISKMMGGGGGSKQGSGGGASGMVFALVALVVLGLWFAAGVYKLDEQDRAVVLRLGKFSEIVGPGLHWNPALIDQRQVVNVTRIRSYAHSALMLTEDENIVEVSLSIQYKASDARKFALNVRDPERSLAQATESALRHVVGSTEMHLILTEGREQVAVDVKERLQRYIDNYDTGIEVTTVTIANTQAPKEVQAAFDDVIKAREDEERVKNEAQTYANGIVPEARGDAQRVIEEANGYKQQVVARAEGESQRFTALLTEYQRAPAVTRERLYIETMQELMSKSSKILMDVENGNNLLYLPLDKIIDGKPGSAKATMSESKMKDLTETLRRQAQLDNAPSRRTSNRERR</sequence>
<evidence type="ECO:0000313" key="10">
    <source>
        <dbReference type="Proteomes" id="UP000275394"/>
    </source>
</evidence>
<dbReference type="GO" id="GO:0016020">
    <property type="term" value="C:membrane"/>
    <property type="evidence" value="ECO:0007669"/>
    <property type="project" value="UniProtKB-SubCell"/>
</dbReference>
<comment type="function">
    <text evidence="6">HflC and HflK could encode or regulate a protease.</text>
</comment>
<dbReference type="Gene3D" id="3.30.479.30">
    <property type="entry name" value="Band 7 domain"/>
    <property type="match status" value="1"/>
</dbReference>
<name>A0A3N2DG21_9GAMM</name>
<evidence type="ECO:0000313" key="9">
    <source>
        <dbReference type="EMBL" id="ROR98756.1"/>
    </source>
</evidence>
<dbReference type="SUPFAM" id="SSF117892">
    <property type="entry name" value="Band 7/SPFH domain"/>
    <property type="match status" value="1"/>
</dbReference>
<dbReference type="CDD" id="cd03404">
    <property type="entry name" value="SPFH_HflK"/>
    <property type="match status" value="1"/>
</dbReference>
<comment type="subcellular location">
    <subcellularLocation>
        <location evidence="1">Membrane</location>
        <topology evidence="1">Single-pass membrane protein</topology>
    </subcellularLocation>
</comment>
<dbReference type="AlphaFoldDB" id="A0A3N2DG21"/>